<dbReference type="CDD" id="cd16926">
    <property type="entry name" value="HATPase_MutL-MLH-PMS-like"/>
    <property type="match status" value="1"/>
</dbReference>
<evidence type="ECO:0000256" key="4">
    <source>
        <dbReference type="HAMAP-Rule" id="MF_00149"/>
    </source>
</evidence>
<proteinExistence type="inferred from homology"/>
<dbReference type="SMART" id="SM00853">
    <property type="entry name" value="MutL_C"/>
    <property type="match status" value="1"/>
</dbReference>
<evidence type="ECO:0000256" key="5">
    <source>
        <dbReference type="SAM" id="MobiDB-lite"/>
    </source>
</evidence>
<dbReference type="CDD" id="cd00782">
    <property type="entry name" value="MutL_Trans"/>
    <property type="match status" value="1"/>
</dbReference>
<dbReference type="InterPro" id="IPR042121">
    <property type="entry name" value="MutL_C_regsub"/>
</dbReference>
<evidence type="ECO:0000259" key="6">
    <source>
        <dbReference type="SMART" id="SM00853"/>
    </source>
</evidence>
<dbReference type="PROSITE" id="PS00058">
    <property type="entry name" value="DNA_MISMATCH_REPAIR_1"/>
    <property type="match status" value="1"/>
</dbReference>
<dbReference type="InterPro" id="IPR038973">
    <property type="entry name" value="MutL/Mlh/Pms-like"/>
</dbReference>
<dbReference type="Pfam" id="PF01119">
    <property type="entry name" value="DNA_mis_repair"/>
    <property type="match status" value="1"/>
</dbReference>
<dbReference type="InterPro" id="IPR020568">
    <property type="entry name" value="Ribosomal_Su5_D2-typ_SF"/>
</dbReference>
<dbReference type="Proteomes" id="UP001212217">
    <property type="component" value="Unassembled WGS sequence"/>
</dbReference>
<comment type="function">
    <text evidence="4">This protein is involved in the repair of mismatches in DNA. It is required for dam-dependent methyl-directed DNA mismatch repair. May act as a 'molecular matchmaker', a protein that promotes the formation of a stable complex between two or more DNA-binding proteins in an ATP-dependent manner without itself being part of a final effector complex.</text>
</comment>
<gene>
    <name evidence="4 8" type="primary">mutL</name>
    <name evidence="8" type="ORF">PNO30_05840</name>
</gene>
<dbReference type="InterPro" id="IPR042120">
    <property type="entry name" value="MutL_C_dimsub"/>
</dbReference>
<evidence type="ECO:0000259" key="7">
    <source>
        <dbReference type="SMART" id="SM01340"/>
    </source>
</evidence>
<dbReference type="Gene3D" id="3.30.1370.100">
    <property type="entry name" value="MutL, C-terminal domain, regulatory subdomain"/>
    <property type="match status" value="1"/>
</dbReference>
<dbReference type="SUPFAM" id="SSF55874">
    <property type="entry name" value="ATPase domain of HSP90 chaperone/DNA topoisomerase II/histidine kinase"/>
    <property type="match status" value="1"/>
</dbReference>
<feature type="compositionally biased region" description="Polar residues" evidence="5">
    <location>
        <begin position="436"/>
        <end position="448"/>
    </location>
</feature>
<reference evidence="8" key="1">
    <citation type="submission" date="2023-08" db="EMBL/GenBank/DDBJ databases">
        <title>Dental plaque isolates bound by oral lectin ZG16B.</title>
        <authorList>
            <person name="Ghosh S."/>
        </authorList>
    </citation>
    <scope>NUCLEOTIDE SEQUENCE</scope>
    <source>
        <strain evidence="8">DP3_5B</strain>
    </source>
</reference>
<dbReference type="Gene3D" id="3.30.565.10">
    <property type="entry name" value="Histidine kinase-like ATPase, C-terminal domain"/>
    <property type="match status" value="1"/>
</dbReference>
<dbReference type="GO" id="GO:0005524">
    <property type="term" value="F:ATP binding"/>
    <property type="evidence" value="ECO:0007669"/>
    <property type="project" value="InterPro"/>
</dbReference>
<keyword evidence="8" id="KW-0540">Nuclease</keyword>
<protein>
    <recommendedName>
        <fullName evidence="4">DNA mismatch repair protein MutL</fullName>
    </recommendedName>
</protein>
<dbReference type="PANTHER" id="PTHR10073">
    <property type="entry name" value="DNA MISMATCH REPAIR PROTEIN MLH, PMS, MUTL"/>
    <property type="match status" value="1"/>
</dbReference>
<evidence type="ECO:0000256" key="1">
    <source>
        <dbReference type="ARBA" id="ARBA00006082"/>
    </source>
</evidence>
<dbReference type="EMBL" id="JAQMFS010000070">
    <property type="protein sequence ID" value="MDB6186288.1"/>
    <property type="molecule type" value="Genomic_DNA"/>
</dbReference>
<dbReference type="PANTHER" id="PTHR10073:SF12">
    <property type="entry name" value="DNA MISMATCH REPAIR PROTEIN MLH1"/>
    <property type="match status" value="1"/>
</dbReference>
<organism evidence="8 9">
    <name type="scientific">Gemella haemolysans</name>
    <dbReference type="NCBI Taxonomy" id="1379"/>
    <lineage>
        <taxon>Bacteria</taxon>
        <taxon>Bacillati</taxon>
        <taxon>Bacillota</taxon>
        <taxon>Bacilli</taxon>
        <taxon>Bacillales</taxon>
        <taxon>Gemellaceae</taxon>
        <taxon>Gemella</taxon>
    </lineage>
</organism>
<dbReference type="InterPro" id="IPR002099">
    <property type="entry name" value="MutL/Mlh/PMS"/>
</dbReference>
<dbReference type="RefSeq" id="WP_271965855.1">
    <property type="nucleotide sequence ID" value="NZ_JAQMFS010000070.1"/>
</dbReference>
<dbReference type="Pfam" id="PF08676">
    <property type="entry name" value="MutL_C"/>
    <property type="match status" value="1"/>
</dbReference>
<dbReference type="NCBIfam" id="TIGR00585">
    <property type="entry name" value="mutl"/>
    <property type="match status" value="1"/>
</dbReference>
<feature type="region of interest" description="Disordered" evidence="5">
    <location>
        <begin position="432"/>
        <end position="478"/>
    </location>
</feature>
<keyword evidence="8" id="KW-0255">Endonuclease</keyword>
<dbReference type="SUPFAM" id="SSF118116">
    <property type="entry name" value="DNA mismatch repair protein MutL"/>
    <property type="match status" value="1"/>
</dbReference>
<dbReference type="GO" id="GO:0004519">
    <property type="term" value="F:endonuclease activity"/>
    <property type="evidence" value="ECO:0007669"/>
    <property type="project" value="UniProtKB-KW"/>
</dbReference>
<dbReference type="GO" id="GO:0140664">
    <property type="term" value="F:ATP-dependent DNA damage sensor activity"/>
    <property type="evidence" value="ECO:0007669"/>
    <property type="project" value="InterPro"/>
</dbReference>
<feature type="domain" description="DNA mismatch repair protein S5" evidence="7">
    <location>
        <begin position="208"/>
        <end position="326"/>
    </location>
</feature>
<dbReference type="InterPro" id="IPR014721">
    <property type="entry name" value="Ribsml_uS5_D2-typ_fold_subgr"/>
</dbReference>
<keyword evidence="2 4" id="KW-0227">DNA damage</keyword>
<sequence>MGKINILSAELSNKIAAGEVVERPSSVVKELVENSIDAGSTNIKVIIKEFGIQQIRIIDNGSGISNDDLARAFLRHATSKISADYDLFHIETLGFRGEALASISSVSKVTIKSCAGEAQGKMLVLEGGKIVSEEYYAPIKGTDLSVENLFYNTPARLKYLRNPHTEQANITNIIHKFALSYPNVAFELHVDGKISFKTYGDGDVHKILSKIYNMGVARNMIEFSGSNDDYKVFGYISVPEETRASKNYINIFINGRYIKNYGIQNAIIDAYGTLLMINRYPLCVINIEMDPILLDVNVHPTKQEVRLSKEAELIRLIKEVIAERLSNYTYIPQGMNNVLTKKEKAKIEKINFLDELDNKFGDVEDESIFSREQRGVSDSVQDENSFFEESKGLGIKIEDDSSISDNQEESTNYIVQENEFLFGGDLLTNFGEGKTPVQSKENTFNQRSKTQRIKSDLPDLSYSSHPRDNRNKFSDKPTKKEIENFMNFSKKEDKSSYDNRAGEVVSNVVKDDSHFNEIKDAKIVQDDDTKVRTLPDLKVLAQIFKTYILSEADNKLFLIDQHAAAERYNYEKLQREFIERKNYKKQMLIPLMFDFSVDEAAEVRNNLEKFEELGIVFEEFGDNSYVVREFPGWIEEDEEQMIKIIVEKVLRNNNITFNELRNDAIAMASCKMSIKANQVLTDVEMNKVISDLYECKNPFTCPHGRPIITKMEKKDLEKMFKRIV</sequence>
<dbReference type="Pfam" id="PF13589">
    <property type="entry name" value="HATPase_c_3"/>
    <property type="match status" value="1"/>
</dbReference>
<dbReference type="InterPro" id="IPR020667">
    <property type="entry name" value="DNA_mismatch_repair_MutL"/>
</dbReference>
<dbReference type="InterPro" id="IPR013507">
    <property type="entry name" value="DNA_mismatch_S5_2-like"/>
</dbReference>
<keyword evidence="8" id="KW-0378">Hydrolase</keyword>
<dbReference type="HAMAP" id="MF_00149">
    <property type="entry name" value="DNA_mis_repair"/>
    <property type="match status" value="1"/>
</dbReference>
<evidence type="ECO:0000313" key="9">
    <source>
        <dbReference type="Proteomes" id="UP001212217"/>
    </source>
</evidence>
<dbReference type="Gene3D" id="3.30.1540.20">
    <property type="entry name" value="MutL, C-terminal domain, dimerisation subdomain"/>
    <property type="match status" value="1"/>
</dbReference>
<feature type="compositionally biased region" description="Basic and acidic residues" evidence="5">
    <location>
        <begin position="465"/>
        <end position="478"/>
    </location>
</feature>
<dbReference type="InterPro" id="IPR037198">
    <property type="entry name" value="MutL_C_sf"/>
</dbReference>
<keyword evidence="3 4" id="KW-0234">DNA repair</keyword>
<name>A0AAW6B582_9BACL</name>
<dbReference type="GO" id="GO:0016887">
    <property type="term" value="F:ATP hydrolysis activity"/>
    <property type="evidence" value="ECO:0007669"/>
    <property type="project" value="InterPro"/>
</dbReference>
<accession>A0AAW6B582</accession>
<evidence type="ECO:0000256" key="3">
    <source>
        <dbReference type="ARBA" id="ARBA00023204"/>
    </source>
</evidence>
<dbReference type="SMART" id="SM01340">
    <property type="entry name" value="DNA_mis_repair"/>
    <property type="match status" value="1"/>
</dbReference>
<evidence type="ECO:0000256" key="2">
    <source>
        <dbReference type="ARBA" id="ARBA00022763"/>
    </source>
</evidence>
<dbReference type="GO" id="GO:0030983">
    <property type="term" value="F:mismatched DNA binding"/>
    <property type="evidence" value="ECO:0007669"/>
    <property type="project" value="InterPro"/>
</dbReference>
<dbReference type="SUPFAM" id="SSF54211">
    <property type="entry name" value="Ribosomal protein S5 domain 2-like"/>
    <property type="match status" value="1"/>
</dbReference>
<comment type="similarity">
    <text evidence="1 4">Belongs to the DNA mismatch repair MutL/HexB family.</text>
</comment>
<dbReference type="GO" id="GO:0032300">
    <property type="term" value="C:mismatch repair complex"/>
    <property type="evidence" value="ECO:0007669"/>
    <property type="project" value="InterPro"/>
</dbReference>
<dbReference type="Gene3D" id="3.30.230.10">
    <property type="match status" value="1"/>
</dbReference>
<dbReference type="InterPro" id="IPR036890">
    <property type="entry name" value="HATPase_C_sf"/>
</dbReference>
<dbReference type="InterPro" id="IPR014762">
    <property type="entry name" value="DNA_mismatch_repair_CS"/>
</dbReference>
<dbReference type="FunFam" id="3.30.565.10:FF:000003">
    <property type="entry name" value="DNA mismatch repair endonuclease MutL"/>
    <property type="match status" value="1"/>
</dbReference>
<dbReference type="AlphaFoldDB" id="A0AAW6B582"/>
<evidence type="ECO:0000313" key="8">
    <source>
        <dbReference type="EMBL" id="MDB6186288.1"/>
    </source>
</evidence>
<dbReference type="GO" id="GO:0006298">
    <property type="term" value="P:mismatch repair"/>
    <property type="evidence" value="ECO:0007669"/>
    <property type="project" value="UniProtKB-UniRule"/>
</dbReference>
<dbReference type="InterPro" id="IPR014790">
    <property type="entry name" value="MutL_C"/>
</dbReference>
<comment type="caution">
    <text evidence="8">The sequence shown here is derived from an EMBL/GenBank/DDBJ whole genome shotgun (WGS) entry which is preliminary data.</text>
</comment>
<feature type="domain" description="MutL C-terminal dimerisation" evidence="6">
    <location>
        <begin position="539"/>
        <end position="680"/>
    </location>
</feature>